<dbReference type="InterPro" id="IPR043358">
    <property type="entry name" value="GNL1-like"/>
</dbReference>
<comment type="function">
    <text evidence="3">Possible regulatory or functional link with the histocompatibility cluster.</text>
</comment>
<dbReference type="SUPFAM" id="SSF52540">
    <property type="entry name" value="P-loop containing nucleoside triphosphate hydrolases"/>
    <property type="match status" value="1"/>
</dbReference>
<keyword evidence="8" id="KW-1185">Reference proteome</keyword>
<feature type="compositionally biased region" description="Basic residues" evidence="5">
    <location>
        <begin position="1"/>
        <end position="15"/>
    </location>
</feature>
<keyword evidence="2" id="KW-0342">GTP-binding</keyword>
<feature type="region of interest" description="Disordered" evidence="5">
    <location>
        <begin position="1"/>
        <end position="84"/>
    </location>
</feature>
<dbReference type="GO" id="GO:0003924">
    <property type="term" value="F:GTPase activity"/>
    <property type="evidence" value="ECO:0007669"/>
    <property type="project" value="InterPro"/>
</dbReference>
<evidence type="ECO:0000259" key="6">
    <source>
        <dbReference type="Pfam" id="PF01926"/>
    </source>
</evidence>
<organism evidence="7 8">
    <name type="scientific">Pseudozyma hubeiensis (strain SY62)</name>
    <name type="common">Yeast</name>
    <dbReference type="NCBI Taxonomy" id="1305764"/>
    <lineage>
        <taxon>Eukaryota</taxon>
        <taxon>Fungi</taxon>
        <taxon>Dikarya</taxon>
        <taxon>Basidiomycota</taxon>
        <taxon>Ustilaginomycotina</taxon>
        <taxon>Ustilaginomycetes</taxon>
        <taxon>Ustilaginales</taxon>
        <taxon>Ustilaginaceae</taxon>
        <taxon>Pseudozyma</taxon>
    </lineage>
</organism>
<feature type="compositionally biased region" description="Acidic residues" evidence="5">
    <location>
        <begin position="802"/>
        <end position="823"/>
    </location>
</feature>
<feature type="compositionally biased region" description="Polar residues" evidence="5">
    <location>
        <begin position="485"/>
        <end position="494"/>
    </location>
</feature>
<dbReference type="GeneID" id="24112175"/>
<keyword evidence="1" id="KW-0547">Nucleotide-binding</keyword>
<dbReference type="HOGENOM" id="CLU_013649_2_0_1"/>
<feature type="domain" description="G" evidence="6">
    <location>
        <begin position="505"/>
        <end position="619"/>
    </location>
</feature>
<dbReference type="PANTHER" id="PTHR45709">
    <property type="entry name" value="LARGE SUBUNIT GTPASE 1 HOMOLOG-RELATED"/>
    <property type="match status" value="1"/>
</dbReference>
<dbReference type="AlphaFoldDB" id="R9PD78"/>
<dbReference type="Gene3D" id="3.40.50.300">
    <property type="entry name" value="P-loop containing nucleotide triphosphate hydrolases"/>
    <property type="match status" value="1"/>
</dbReference>
<dbReference type="InterPro" id="IPR006073">
    <property type="entry name" value="GTP-bd"/>
</dbReference>
<dbReference type="OrthoDB" id="61815at2759"/>
<name>R9PD78_PSEHS</name>
<feature type="compositionally biased region" description="Basic and acidic residues" evidence="5">
    <location>
        <begin position="469"/>
        <end position="482"/>
    </location>
</feature>
<evidence type="ECO:0000256" key="3">
    <source>
        <dbReference type="ARBA" id="ARBA00037770"/>
    </source>
</evidence>
<dbReference type="GO" id="GO:0005525">
    <property type="term" value="F:GTP binding"/>
    <property type="evidence" value="ECO:0007669"/>
    <property type="project" value="UniProtKB-KW"/>
</dbReference>
<feature type="region of interest" description="Disordered" evidence="5">
    <location>
        <begin position="102"/>
        <end position="199"/>
    </location>
</feature>
<feature type="compositionally biased region" description="Basic and acidic residues" evidence="5">
    <location>
        <begin position="561"/>
        <end position="573"/>
    </location>
</feature>
<evidence type="ECO:0000256" key="1">
    <source>
        <dbReference type="ARBA" id="ARBA00022741"/>
    </source>
</evidence>
<feature type="compositionally biased region" description="Basic and acidic residues" evidence="5">
    <location>
        <begin position="189"/>
        <end position="199"/>
    </location>
</feature>
<dbReference type="eggNOG" id="KOG1424">
    <property type="taxonomic scope" value="Eukaryota"/>
</dbReference>
<feature type="region of interest" description="Disordered" evidence="5">
    <location>
        <begin position="547"/>
        <end position="573"/>
    </location>
</feature>
<dbReference type="InterPro" id="IPR027417">
    <property type="entry name" value="P-loop_NTPase"/>
</dbReference>
<evidence type="ECO:0000313" key="7">
    <source>
        <dbReference type="EMBL" id="GAC99309.1"/>
    </source>
</evidence>
<dbReference type="Proteomes" id="UP000014071">
    <property type="component" value="Unassembled WGS sequence"/>
</dbReference>
<evidence type="ECO:0000256" key="2">
    <source>
        <dbReference type="ARBA" id="ARBA00023134"/>
    </source>
</evidence>
<evidence type="ECO:0000313" key="8">
    <source>
        <dbReference type="Proteomes" id="UP000014071"/>
    </source>
</evidence>
<dbReference type="Pfam" id="PF01926">
    <property type="entry name" value="MMR_HSR1"/>
    <property type="match status" value="1"/>
</dbReference>
<dbReference type="PANTHER" id="PTHR45709:SF3">
    <property type="entry name" value="GUANINE NUCLEOTIDE-BINDING PROTEIN-LIKE 1"/>
    <property type="match status" value="1"/>
</dbReference>
<dbReference type="RefSeq" id="XP_012192896.1">
    <property type="nucleotide sequence ID" value="XM_012337506.1"/>
</dbReference>
<evidence type="ECO:0000256" key="4">
    <source>
        <dbReference type="ARBA" id="ARBA00039902"/>
    </source>
</evidence>
<feature type="region of interest" description="Disordered" evidence="5">
    <location>
        <begin position="718"/>
        <end position="823"/>
    </location>
</feature>
<feature type="compositionally biased region" description="Basic and acidic residues" evidence="5">
    <location>
        <begin position="121"/>
        <end position="143"/>
    </location>
</feature>
<feature type="compositionally biased region" description="Low complexity" evidence="5">
    <location>
        <begin position="547"/>
        <end position="560"/>
    </location>
</feature>
<feature type="compositionally biased region" description="Acidic residues" evidence="5">
    <location>
        <begin position="771"/>
        <end position="784"/>
    </location>
</feature>
<dbReference type="PRINTS" id="PR00326">
    <property type="entry name" value="GTP1OBG"/>
</dbReference>
<dbReference type="EMBL" id="DF238831">
    <property type="protein sequence ID" value="GAC99309.1"/>
    <property type="molecule type" value="Genomic_DNA"/>
</dbReference>
<dbReference type="STRING" id="1305764.R9PD78"/>
<feature type="region of interest" description="Disordered" evidence="5">
    <location>
        <begin position="460"/>
        <end position="496"/>
    </location>
</feature>
<sequence>MVKKPSKAQKAKLRRAGGSADDGESRSGRGGRGGRGRGRGRGGAAAAAGGGGRVGRSSLLPPDQQAAFESRKRTVQLEESAFSKLSPPVLERLNILASYADLRRPIPEELTPFDYSRFGRARAENHQRTLDQEQGKIDERDSHPLAGWLQGGPKQSEKQDRGDDSSDDDEAEKVDEGEDPGVTGVEETGELRLPKRPKWRSDMDTKTIHSQEEEVFRQWLRKTDAVVERAFFTSSPMFAGLTSHTRSDDKAAFAPSPATAGMGGSRMVSSIASQDSISELLHHRPSPGTSVIGSLYERNIEVYRQLWRVCERSDLVCVLADARCPLLHLPPSLIGFLERYMRLKVIIVLTKADIVPKEIVDAWRGYLKQLYPKWEVVATESYAKLERMEGQGSRTRFAPYLSPHSRRELFAALRKAHGDLVTPPKVVQDDAKKSREWMPPCATDTDWEGVERRVQLHTEGFEAGEGADIPERSSENDLDAKDANLPSQKNNQDAKATRSHLPYLTIGLIGQPNVGKSSLLNALFGSKVVRASKTPGKTKHFQTHFLVPLPSPSSSSSNNVDTDHPKAVGEESHRGQIRLCDSPGLVFPSLIGMEMQVMGAILAISQVQAITSCIRFVAEHIALEKVLQLQYPLDEDEAQEEDGKEVWTGVKILEAVARRYMFKTAKANRWDVNRAGNLVMRAVAEGRIKWAFRPPSSREQVGVGGIGEGIWMPEASQDAVQGDESDLLTAPNPDDEEENEQDEKKKTEDEDESDDDADIARKVRFDFGVVETEDDDDDEEDEDDRGMVGSTNSLFSALAVEAGDDDDDDGDDDEDDQEEDQEG</sequence>
<protein>
    <recommendedName>
        <fullName evidence="4">Guanine nucleotide-binding protein-like 1</fullName>
    </recommendedName>
</protein>
<reference evidence="8" key="1">
    <citation type="journal article" date="2013" name="Genome Announc.">
        <title>Draft genome sequence of the basidiomycetous yeast-like fungus Pseudozyma hubeiensis SY62, which produces an abundant amount of the biosurfactant mannosylerythritol lipids.</title>
        <authorList>
            <person name="Konishi M."/>
            <person name="Hatada Y."/>
            <person name="Horiuchi J."/>
        </authorList>
    </citation>
    <scope>NUCLEOTIDE SEQUENCE [LARGE SCALE GENOMIC DNA]</scope>
    <source>
        <strain evidence="8">SY62</strain>
    </source>
</reference>
<proteinExistence type="predicted"/>
<feature type="compositionally biased region" description="Basic and acidic residues" evidence="5">
    <location>
        <begin position="155"/>
        <end position="164"/>
    </location>
</feature>
<evidence type="ECO:0000256" key="5">
    <source>
        <dbReference type="SAM" id="MobiDB-lite"/>
    </source>
</evidence>
<gene>
    <name evidence="7" type="ORF">PHSY_006910</name>
</gene>
<accession>R9PD78</accession>
<feature type="compositionally biased region" description="Acidic residues" evidence="5">
    <location>
        <begin position="165"/>
        <end position="179"/>
    </location>
</feature>